<gene>
    <name evidence="1" type="ORF">NTEN_LOCUS1718</name>
</gene>
<protein>
    <submittedName>
        <fullName evidence="1">Uncharacterized protein</fullName>
    </submittedName>
</protein>
<organism evidence="1 2">
    <name type="scientific">Nesidiocoris tenuis</name>
    <dbReference type="NCBI Taxonomy" id="355587"/>
    <lineage>
        <taxon>Eukaryota</taxon>
        <taxon>Metazoa</taxon>
        <taxon>Ecdysozoa</taxon>
        <taxon>Arthropoda</taxon>
        <taxon>Hexapoda</taxon>
        <taxon>Insecta</taxon>
        <taxon>Pterygota</taxon>
        <taxon>Neoptera</taxon>
        <taxon>Paraneoptera</taxon>
        <taxon>Hemiptera</taxon>
        <taxon>Heteroptera</taxon>
        <taxon>Panheteroptera</taxon>
        <taxon>Cimicomorpha</taxon>
        <taxon>Miridae</taxon>
        <taxon>Dicyphina</taxon>
        <taxon>Nesidiocoris</taxon>
    </lineage>
</organism>
<keyword evidence="2" id="KW-1185">Reference proteome</keyword>
<evidence type="ECO:0000313" key="2">
    <source>
        <dbReference type="Proteomes" id="UP000479000"/>
    </source>
</evidence>
<proteinExistence type="predicted"/>
<name>A0A6H5G043_9HEMI</name>
<dbReference type="AlphaFoldDB" id="A0A6H5G043"/>
<dbReference type="Proteomes" id="UP000479000">
    <property type="component" value="Unassembled WGS sequence"/>
</dbReference>
<sequence>MVGTPSKGSEAVDDPYLGISTGSHAFQLPSRVADWSHYRGSKSISFHQQTTFRYHQKQKNTERRSYPLDIQFGRRSIPRWR</sequence>
<evidence type="ECO:0000313" key="1">
    <source>
        <dbReference type="EMBL" id="CAA9994902.1"/>
    </source>
</evidence>
<reference evidence="1 2" key="1">
    <citation type="submission" date="2020-02" db="EMBL/GenBank/DDBJ databases">
        <authorList>
            <person name="Ferguson B K."/>
        </authorList>
    </citation>
    <scope>NUCLEOTIDE SEQUENCE [LARGE SCALE GENOMIC DNA]</scope>
</reference>
<accession>A0A6H5G043</accession>
<dbReference type="EMBL" id="CADCXU010002799">
    <property type="protein sequence ID" value="CAA9994902.1"/>
    <property type="molecule type" value="Genomic_DNA"/>
</dbReference>